<keyword evidence="3 4" id="KW-0539">Nucleus</keyword>
<dbReference type="GO" id="GO:0005634">
    <property type="term" value="C:nucleus"/>
    <property type="evidence" value="ECO:0007669"/>
    <property type="project" value="UniProtKB-SubCell"/>
</dbReference>
<evidence type="ECO:0000256" key="2">
    <source>
        <dbReference type="ARBA" id="ARBA00023125"/>
    </source>
</evidence>
<dbReference type="EMBL" id="LUCM01000243">
    <property type="protein sequence ID" value="KAA0200844.1"/>
    <property type="molecule type" value="Genomic_DNA"/>
</dbReference>
<dbReference type="Pfam" id="PF00505">
    <property type="entry name" value="HMG_box"/>
    <property type="match status" value="1"/>
</dbReference>
<accession>A0A8E0VRZ4</accession>
<evidence type="ECO:0000256" key="1">
    <source>
        <dbReference type="ARBA" id="ARBA00004123"/>
    </source>
</evidence>
<feature type="compositionally biased region" description="Polar residues" evidence="5">
    <location>
        <begin position="875"/>
        <end position="889"/>
    </location>
</feature>
<name>A0A8E0VRZ4_9TREM</name>
<feature type="compositionally biased region" description="Acidic residues" evidence="5">
    <location>
        <begin position="290"/>
        <end position="311"/>
    </location>
</feature>
<feature type="region of interest" description="Disordered" evidence="5">
    <location>
        <begin position="169"/>
        <end position="221"/>
    </location>
</feature>
<keyword evidence="2 4" id="KW-0238">DNA-binding</keyword>
<dbReference type="PROSITE" id="PS50118">
    <property type="entry name" value="HMG_BOX_2"/>
    <property type="match status" value="1"/>
</dbReference>
<evidence type="ECO:0000259" key="6">
    <source>
        <dbReference type="PROSITE" id="PS50118"/>
    </source>
</evidence>
<evidence type="ECO:0000256" key="5">
    <source>
        <dbReference type="SAM" id="MobiDB-lite"/>
    </source>
</evidence>
<feature type="compositionally biased region" description="Low complexity" evidence="5">
    <location>
        <begin position="1025"/>
        <end position="1040"/>
    </location>
</feature>
<dbReference type="InterPro" id="IPR036910">
    <property type="entry name" value="HMG_box_dom_sf"/>
</dbReference>
<dbReference type="PANTHER" id="PTHR10270:SF324">
    <property type="entry name" value="SOX DOMAIN-CONTAINING PROTEIN DICHAETE-RELATED"/>
    <property type="match status" value="1"/>
</dbReference>
<keyword evidence="8" id="KW-1185">Reference proteome</keyword>
<proteinExistence type="predicted"/>
<dbReference type="GO" id="GO:0000978">
    <property type="term" value="F:RNA polymerase II cis-regulatory region sequence-specific DNA binding"/>
    <property type="evidence" value="ECO:0007669"/>
    <property type="project" value="TreeGrafter"/>
</dbReference>
<dbReference type="SMART" id="SM00398">
    <property type="entry name" value="HMG"/>
    <property type="match status" value="1"/>
</dbReference>
<dbReference type="OrthoDB" id="6247875at2759"/>
<organism evidence="7 8">
    <name type="scientific">Fasciolopsis buskii</name>
    <dbReference type="NCBI Taxonomy" id="27845"/>
    <lineage>
        <taxon>Eukaryota</taxon>
        <taxon>Metazoa</taxon>
        <taxon>Spiralia</taxon>
        <taxon>Lophotrochozoa</taxon>
        <taxon>Platyhelminthes</taxon>
        <taxon>Trematoda</taxon>
        <taxon>Digenea</taxon>
        <taxon>Plagiorchiida</taxon>
        <taxon>Echinostomata</taxon>
        <taxon>Echinostomatoidea</taxon>
        <taxon>Fasciolidae</taxon>
        <taxon>Fasciolopsis</taxon>
    </lineage>
</organism>
<dbReference type="InterPro" id="IPR050140">
    <property type="entry name" value="SRY-related_HMG-box_TF-like"/>
</dbReference>
<dbReference type="CDD" id="cd22028">
    <property type="entry name" value="HMG-box_SoxA_SoxB_SoxG"/>
    <property type="match status" value="1"/>
</dbReference>
<feature type="region of interest" description="Disordered" evidence="5">
    <location>
        <begin position="1014"/>
        <end position="1070"/>
    </location>
</feature>
<feature type="compositionally biased region" description="Polar residues" evidence="5">
    <location>
        <begin position="177"/>
        <end position="188"/>
    </location>
</feature>
<feature type="region of interest" description="Disordered" evidence="5">
    <location>
        <begin position="859"/>
        <end position="910"/>
    </location>
</feature>
<dbReference type="AlphaFoldDB" id="A0A8E0VRZ4"/>
<comment type="caution">
    <text evidence="7">The sequence shown here is derived from an EMBL/GenBank/DDBJ whole genome shotgun (WGS) entry which is preliminary data.</text>
</comment>
<feature type="DNA-binding region" description="HMG box" evidence="4">
    <location>
        <begin position="419"/>
        <end position="487"/>
    </location>
</feature>
<feature type="region of interest" description="Disordered" evidence="5">
    <location>
        <begin position="969"/>
        <end position="991"/>
    </location>
</feature>
<dbReference type="InterPro" id="IPR009071">
    <property type="entry name" value="HMG_box_dom"/>
</dbReference>
<dbReference type="GO" id="GO:0030154">
    <property type="term" value="P:cell differentiation"/>
    <property type="evidence" value="ECO:0007669"/>
    <property type="project" value="TreeGrafter"/>
</dbReference>
<dbReference type="Gene3D" id="1.10.30.10">
    <property type="entry name" value="High mobility group box domain"/>
    <property type="match status" value="1"/>
</dbReference>
<dbReference type="FunFam" id="1.10.30.10:FF:000002">
    <property type="entry name" value="transcription factor Sox-2"/>
    <property type="match status" value="1"/>
</dbReference>
<evidence type="ECO:0000313" key="8">
    <source>
        <dbReference type="Proteomes" id="UP000728185"/>
    </source>
</evidence>
<dbReference type="Proteomes" id="UP000728185">
    <property type="component" value="Unassembled WGS sequence"/>
</dbReference>
<dbReference type="GO" id="GO:0001228">
    <property type="term" value="F:DNA-binding transcription activator activity, RNA polymerase II-specific"/>
    <property type="evidence" value="ECO:0007669"/>
    <property type="project" value="TreeGrafter"/>
</dbReference>
<gene>
    <name evidence="7" type="ORF">FBUS_07751</name>
</gene>
<evidence type="ECO:0000256" key="4">
    <source>
        <dbReference type="PROSITE-ProRule" id="PRU00267"/>
    </source>
</evidence>
<dbReference type="PANTHER" id="PTHR10270">
    <property type="entry name" value="SOX TRANSCRIPTION FACTOR"/>
    <property type="match status" value="1"/>
</dbReference>
<feature type="domain" description="HMG box" evidence="6">
    <location>
        <begin position="419"/>
        <end position="487"/>
    </location>
</feature>
<evidence type="ECO:0000313" key="7">
    <source>
        <dbReference type="EMBL" id="KAA0200844.1"/>
    </source>
</evidence>
<feature type="region of interest" description="Disordered" evidence="5">
    <location>
        <begin position="288"/>
        <end position="333"/>
    </location>
</feature>
<sequence length="1134" mass="122445">MIDMATQENPANTGTYMGSLENAREISDTSVGQCFFKTDPCALTPLSQDSHESGMTNGKFQGLNSPSHTHKKDGDYSDSIIPFTPRGPFDRMNSSIAPYPPEQAAFDMFNYSHSWLNRVPAAGSNAVGDKSPHDPAEYSYAPDRTFMGSSVYNRSENCCKFEQTETTGFENLPLTGSPDSDSLNSSRHLGNPAPDVTPNSSDETNNKNVTSQDSLQDTSDALDIPNNRLASAQSLTGSYPTNSDVLSHFKQDSDQQRSTALIPNRTVYHRSLIEAKNDPYEMKSHTMDEVAVDDDEDVADRTDEDDLDYADSDSRGSCEPTLDPSHHTGSDMSTTYDHCAATRLFSSAKRRSEMDESIMYQSHPNYSCMLSHNDKDSMIDSDINTTIGRGNKNCTVSAKLHHHDSHASGNAGSKKEDRVKRPMNAFMVWSRGQRRRMAQENPKMHNSEISKRLGSMWKGLCETEKKPFIDEAKRLRANHMAQYPDYKYRPRRKHKPLDKHKKSAGLNAAVMSGYMGSSLTGTGMVGRAGVSLVHGTRTMTSLFDALGSNSPNIHHFSQHLHKHEHHHHLHGLFPSSHQNVNTYGGSVTTQSTALNPIHTGPPPSLQTVPSSITPISASTTSMGRPNLGIAESIGLSQPLGPPPPQAPPQYLNSHLAGLMNEHSPFSMFHSSHTDFHSALSAAHHATDISPNNMHPYYSSHLTAMTEDDSTLRSSRLNAGFDNSTLNYHPAYSTTSSGYSCRSGLSGLDSSYRDTSARAGIEESFRLPHSFQGLTGPSDPNGVNINQRIETETLTNGAESFSTMKSTSLSAVAAAALAAAAVSNGRSENQARRSPSSQSLMHHLGSASWSLLYHNGMNDSAGLSQSGERSERPALRSNQTGGSSIDSPPSFSVGRRSGSSTPVQAASNGITVTNSSSNHAAALSGISGISGNGSSANSNNNAAAAMMAAVAAANYAASKLAYYSTSGQTEISTDGRLTGSGDPTNFSSSSDTTSQWFSYDASGIPNRNSISSWSVLNSKSGTSQTNRNGPSNSNSSRSMLNDPTDYGAPYAHLENYNTPNNPEPSVGVLHGTSPSIRPAWFDRYETTSPTNTESLSCRTASNFSMQHLANQVYSNRAFRVDPTNVLLRAKDNNPA</sequence>
<protein>
    <submittedName>
        <fullName evidence="7">Transcription factor SOX-2</fullName>
    </submittedName>
</protein>
<reference evidence="7" key="1">
    <citation type="submission" date="2019-05" db="EMBL/GenBank/DDBJ databases">
        <title>Annotation for the trematode Fasciolopsis buski.</title>
        <authorList>
            <person name="Choi Y.-J."/>
        </authorList>
    </citation>
    <scope>NUCLEOTIDE SEQUENCE</scope>
    <source>
        <strain evidence="7">HT</strain>
        <tissue evidence="7">Whole worm</tissue>
    </source>
</reference>
<comment type="subcellular location">
    <subcellularLocation>
        <location evidence="1">Nucleus</location>
    </subcellularLocation>
</comment>
<feature type="compositionally biased region" description="Polar residues" evidence="5">
    <location>
        <begin position="896"/>
        <end position="910"/>
    </location>
</feature>
<dbReference type="SUPFAM" id="SSF47095">
    <property type="entry name" value="HMG-box"/>
    <property type="match status" value="1"/>
</dbReference>
<evidence type="ECO:0000256" key="3">
    <source>
        <dbReference type="ARBA" id="ARBA00023242"/>
    </source>
</evidence>
<feature type="compositionally biased region" description="Polar residues" evidence="5">
    <location>
        <begin position="197"/>
        <end position="219"/>
    </location>
</feature>
<feature type="compositionally biased region" description="Polar residues" evidence="5">
    <location>
        <begin position="1014"/>
        <end position="1024"/>
    </location>
</feature>